<comment type="cofactor">
    <cofactor evidence="1">
        <name>a divalent metal cation</name>
        <dbReference type="ChEBI" id="CHEBI:60240"/>
    </cofactor>
</comment>
<feature type="binding site" evidence="5">
    <location>
        <position position="135"/>
    </location>
    <ligand>
        <name>substrate</name>
    </ligand>
</feature>
<dbReference type="CDD" id="cd16841">
    <property type="entry name" value="RraA_family"/>
    <property type="match status" value="1"/>
</dbReference>
<evidence type="ECO:0000256" key="1">
    <source>
        <dbReference type="ARBA" id="ARBA00001968"/>
    </source>
</evidence>
<evidence type="ECO:0000256" key="5">
    <source>
        <dbReference type="PIRSR" id="PIRSR605493-1"/>
    </source>
</evidence>
<reference evidence="6 7" key="1">
    <citation type="submission" date="2020-08" db="EMBL/GenBank/DDBJ databases">
        <title>Genomic Encyclopedia of Type Strains, Phase IV (KMG-IV): sequencing the most valuable type-strain genomes for metagenomic binning, comparative biology and taxonomic classification.</title>
        <authorList>
            <person name="Goeker M."/>
        </authorList>
    </citation>
    <scope>NUCLEOTIDE SEQUENCE [LARGE SCALE GENOMIC DNA]</scope>
    <source>
        <strain evidence="6 7">DSM 23447</strain>
    </source>
</reference>
<evidence type="ECO:0000313" key="7">
    <source>
        <dbReference type="Proteomes" id="UP000547011"/>
    </source>
</evidence>
<sequence>MDAKKRKEILDTVAKLRVTDVRDGMDWVGLHHVGTVDPEIRPLYRTKAAGFAQTYRHIPTQQRVPELSPEDYTKWAYDYWYRQLWNMGDFKEQVGEGDFLVIDTMGQKTPAIGSMDSMVWAANGVKGVLTNGGARDTDEQLYQKAMPCWHRWVVQPMYQGRVEFGEPNSTVEIGGATVRPGDLVVADGDGAIVVPQDVIDDVLYYAKQESENDRYDRGMLFEALGIAPDESTQSMFPDMPPHPYRKNREDFMKRLRKK</sequence>
<keyword evidence="5" id="KW-0479">Metal-binding</keyword>
<comment type="caution">
    <text evidence="6">The sequence shown here is derived from an EMBL/GenBank/DDBJ whole genome shotgun (WGS) entry which is preliminary data.</text>
</comment>
<dbReference type="RefSeq" id="WP_183310826.1">
    <property type="nucleotide sequence ID" value="NZ_JACIEW010000003.1"/>
</dbReference>
<evidence type="ECO:0000256" key="4">
    <source>
        <dbReference type="ARBA" id="ARBA00030169"/>
    </source>
</evidence>
<dbReference type="PANTHER" id="PTHR33254">
    <property type="entry name" value="4-HYDROXY-4-METHYL-2-OXOGLUTARATE ALDOLASE 3-RELATED"/>
    <property type="match status" value="1"/>
</dbReference>
<dbReference type="EMBL" id="JACIEW010000003">
    <property type="protein sequence ID" value="MBB4052108.1"/>
    <property type="molecule type" value="Genomic_DNA"/>
</dbReference>
<protein>
    <recommendedName>
        <fullName evidence="2">Putative 4-hydroxy-4-methyl-2-oxoglutarate aldolase</fullName>
    </recommendedName>
    <alternativeName>
        <fullName evidence="3">Regulator of ribonuclease activity homolog</fullName>
    </alternativeName>
    <alternativeName>
        <fullName evidence="4">RraA-like protein</fullName>
    </alternativeName>
</protein>
<keyword evidence="5" id="KW-0460">Magnesium</keyword>
<dbReference type="Gene3D" id="3.50.30.40">
    <property type="entry name" value="Ribonuclease E inhibitor RraA/RraA-like"/>
    <property type="match status" value="1"/>
</dbReference>
<dbReference type="PANTHER" id="PTHR33254:SF4">
    <property type="entry name" value="4-HYDROXY-4-METHYL-2-OXOGLUTARATE ALDOLASE 3-RELATED"/>
    <property type="match status" value="1"/>
</dbReference>
<feature type="binding site" evidence="5">
    <location>
        <position position="136"/>
    </location>
    <ligand>
        <name>Mg(2+)</name>
        <dbReference type="ChEBI" id="CHEBI:18420"/>
    </ligand>
</feature>
<organism evidence="6 7">
    <name type="scientific">Devosia subaequoris</name>
    <dbReference type="NCBI Taxonomy" id="395930"/>
    <lineage>
        <taxon>Bacteria</taxon>
        <taxon>Pseudomonadati</taxon>
        <taxon>Pseudomonadota</taxon>
        <taxon>Alphaproteobacteria</taxon>
        <taxon>Hyphomicrobiales</taxon>
        <taxon>Devosiaceae</taxon>
        <taxon>Devosia</taxon>
    </lineage>
</organism>
<dbReference type="InterPro" id="IPR036704">
    <property type="entry name" value="RraA/RraA-like_sf"/>
</dbReference>
<comment type="cofactor">
    <cofactor evidence="5">
        <name>Mg(2+)</name>
        <dbReference type="ChEBI" id="CHEBI:18420"/>
    </cofactor>
</comment>
<dbReference type="AlphaFoldDB" id="A0A7W6NBP5"/>
<dbReference type="Pfam" id="PF03737">
    <property type="entry name" value="RraA-like"/>
    <property type="match status" value="1"/>
</dbReference>
<dbReference type="SUPFAM" id="SSF89562">
    <property type="entry name" value="RraA-like"/>
    <property type="match status" value="1"/>
</dbReference>
<accession>A0A7W6NBP5</accession>
<evidence type="ECO:0000256" key="2">
    <source>
        <dbReference type="ARBA" id="ARBA00016549"/>
    </source>
</evidence>
<dbReference type="GO" id="GO:0046872">
    <property type="term" value="F:metal ion binding"/>
    <property type="evidence" value="ECO:0007669"/>
    <property type="project" value="UniProtKB-KW"/>
</dbReference>
<evidence type="ECO:0000313" key="6">
    <source>
        <dbReference type="EMBL" id="MBB4052108.1"/>
    </source>
</evidence>
<evidence type="ECO:0000256" key="3">
    <source>
        <dbReference type="ARBA" id="ARBA00029596"/>
    </source>
</evidence>
<keyword evidence="7" id="KW-1185">Reference proteome</keyword>
<gene>
    <name evidence="6" type="ORF">GGR20_001750</name>
</gene>
<name>A0A7W6NBP5_9HYPH</name>
<proteinExistence type="predicted"/>
<dbReference type="InterPro" id="IPR005493">
    <property type="entry name" value="RraA/RraA-like"/>
</dbReference>
<dbReference type="Proteomes" id="UP000547011">
    <property type="component" value="Unassembled WGS sequence"/>
</dbReference>